<dbReference type="RefSeq" id="WP_089545035.1">
    <property type="nucleotide sequence ID" value="NZ_NMPZ01000029.1"/>
</dbReference>
<evidence type="ECO:0000313" key="5">
    <source>
        <dbReference type="Proteomes" id="UP000215155"/>
    </source>
</evidence>
<name>A0AA91THN6_9BACT</name>
<dbReference type="PROSITE" id="PS51257">
    <property type="entry name" value="PROKAR_LIPOPROTEIN"/>
    <property type="match status" value="1"/>
</dbReference>
<comment type="caution">
    <text evidence="4">The sequence shown here is derived from an EMBL/GenBank/DDBJ whole genome shotgun (WGS) entry which is preliminary data.</text>
</comment>
<sequence>MSSDKNDVVWDPFGGLFTTAVACYNLQRSCFTSEITPEVFEEGKKRVELLVSQQQLQFAN</sequence>
<evidence type="ECO:0000256" key="1">
    <source>
        <dbReference type="ARBA" id="ARBA00022603"/>
    </source>
</evidence>
<protein>
    <submittedName>
        <fullName evidence="4">DNA methylase N-4/N-6 domain protein</fullName>
    </submittedName>
</protein>
<dbReference type="GO" id="GO:0032259">
    <property type="term" value="P:methylation"/>
    <property type="evidence" value="ECO:0007669"/>
    <property type="project" value="UniProtKB-KW"/>
</dbReference>
<dbReference type="EMBL" id="NMPZ01000029">
    <property type="protein sequence ID" value="OXL42917.1"/>
    <property type="molecule type" value="Genomic_DNA"/>
</dbReference>
<dbReference type="InterPro" id="IPR029063">
    <property type="entry name" value="SAM-dependent_MTases_sf"/>
</dbReference>
<reference evidence="4 5" key="1">
    <citation type="submission" date="2017-07" db="EMBL/GenBank/DDBJ databases">
        <title>Draft genome sequence of Prevotella copri isolated from the gut of healthy adult Indian.</title>
        <authorList>
            <person name="Das B."/>
            <person name="Bag S."/>
            <person name="Ghosh T.S."/>
        </authorList>
    </citation>
    <scope>NUCLEOTIDE SEQUENCE [LARGE SCALE GENOMIC DNA]</scope>
    <source>
        <strain evidence="4 5">Indica</strain>
    </source>
</reference>
<dbReference type="SUPFAM" id="SSF53335">
    <property type="entry name" value="S-adenosyl-L-methionine-dependent methyltransferases"/>
    <property type="match status" value="1"/>
</dbReference>
<accession>A0AA91THN6</accession>
<gene>
    <name evidence="4" type="ORF">CFT61_14140</name>
</gene>
<keyword evidence="2" id="KW-0808">Transferase</keyword>
<keyword evidence="1 4" id="KW-0489">Methyltransferase</keyword>
<feature type="domain" description="DNA methylase N-4/N-6" evidence="3">
    <location>
        <begin position="1"/>
        <end position="44"/>
    </location>
</feature>
<dbReference type="GO" id="GO:0008170">
    <property type="term" value="F:N-methyltransferase activity"/>
    <property type="evidence" value="ECO:0007669"/>
    <property type="project" value="InterPro"/>
</dbReference>
<evidence type="ECO:0000256" key="2">
    <source>
        <dbReference type="ARBA" id="ARBA00022679"/>
    </source>
</evidence>
<evidence type="ECO:0000313" key="4">
    <source>
        <dbReference type="EMBL" id="OXL42917.1"/>
    </source>
</evidence>
<proteinExistence type="predicted"/>
<dbReference type="InterPro" id="IPR002941">
    <property type="entry name" value="DNA_methylase_N4/N6"/>
</dbReference>
<dbReference type="AlphaFoldDB" id="A0AA91THN6"/>
<dbReference type="Pfam" id="PF01555">
    <property type="entry name" value="N6_N4_Mtase"/>
    <property type="match status" value="1"/>
</dbReference>
<evidence type="ECO:0000259" key="3">
    <source>
        <dbReference type="Pfam" id="PF01555"/>
    </source>
</evidence>
<dbReference type="Gene3D" id="3.40.50.150">
    <property type="entry name" value="Vaccinia Virus protein VP39"/>
    <property type="match status" value="1"/>
</dbReference>
<dbReference type="GO" id="GO:0003677">
    <property type="term" value="F:DNA binding"/>
    <property type="evidence" value="ECO:0007669"/>
    <property type="project" value="InterPro"/>
</dbReference>
<dbReference type="Proteomes" id="UP000215155">
    <property type="component" value="Unassembled WGS sequence"/>
</dbReference>
<organism evidence="4 5">
    <name type="scientific">Segatella copri</name>
    <dbReference type="NCBI Taxonomy" id="165179"/>
    <lineage>
        <taxon>Bacteria</taxon>
        <taxon>Pseudomonadati</taxon>
        <taxon>Bacteroidota</taxon>
        <taxon>Bacteroidia</taxon>
        <taxon>Bacteroidales</taxon>
        <taxon>Prevotellaceae</taxon>
        <taxon>Segatella</taxon>
    </lineage>
</organism>